<dbReference type="InterPro" id="IPR018076">
    <property type="entry name" value="T2SS_GspF_dom"/>
</dbReference>
<feature type="transmembrane region" description="Helical" evidence="7">
    <location>
        <begin position="149"/>
        <end position="182"/>
    </location>
</feature>
<feature type="transmembrane region" description="Helical" evidence="7">
    <location>
        <begin position="316"/>
        <end position="337"/>
    </location>
</feature>
<name>A0A0K9H1H3_9BACI</name>
<keyword evidence="10" id="KW-1185">Reference proteome</keyword>
<sequence>MKRSNWNMKEQSQFLLKLGELLEFGYPLAEAIQFLMLQHSKKKEADLRRSISELRSGNPFHSVLTMMNFHPQLVHFIYFSEAYGNLPKALQEAGLYWGQRNDDIEKLKKMFLYPLFLIFFVTIVFYMMKTVLLPKIQHLFQTMNAEETLLLQIIISFVTLLDLLPYLLVFGIIVYLLLHLFYLKKLPPFKRQSLLLRIPLLGTFIKLYETHFFASQLSGLLAGGLSINESITLFEKSGVQPFYHDVCQLIRNELTEGKPLDAIFRDLPYFEKRLSIITANGQKSGRLEQELYMYSRFILDQAEEKMKFMMQIIQPALFSLIGLVIVSIYLAVLLPMFSLMKGL</sequence>
<proteinExistence type="inferred from homology"/>
<feature type="domain" description="Type II secretion system protein GspF" evidence="8">
    <location>
        <begin position="213"/>
        <end position="335"/>
    </location>
</feature>
<evidence type="ECO:0000313" key="9">
    <source>
        <dbReference type="EMBL" id="KMY52382.1"/>
    </source>
</evidence>
<comment type="similarity">
    <text evidence="2">Belongs to the GSP F family.</text>
</comment>
<dbReference type="PANTHER" id="PTHR30012">
    <property type="entry name" value="GENERAL SECRETION PATHWAY PROTEIN"/>
    <property type="match status" value="1"/>
</dbReference>
<evidence type="ECO:0000256" key="3">
    <source>
        <dbReference type="ARBA" id="ARBA00022475"/>
    </source>
</evidence>
<dbReference type="PANTHER" id="PTHR30012:SF0">
    <property type="entry name" value="TYPE II SECRETION SYSTEM PROTEIN F-RELATED"/>
    <property type="match status" value="1"/>
</dbReference>
<dbReference type="Pfam" id="PF00482">
    <property type="entry name" value="T2SSF"/>
    <property type="match status" value="2"/>
</dbReference>
<comment type="caution">
    <text evidence="9">The sequence shown here is derived from an EMBL/GenBank/DDBJ whole genome shotgun (WGS) entry which is preliminary data.</text>
</comment>
<dbReference type="Proteomes" id="UP000037146">
    <property type="component" value="Unassembled WGS sequence"/>
</dbReference>
<dbReference type="InterPro" id="IPR042094">
    <property type="entry name" value="T2SS_GspF_sf"/>
</dbReference>
<dbReference type="GO" id="GO:0005886">
    <property type="term" value="C:plasma membrane"/>
    <property type="evidence" value="ECO:0007669"/>
    <property type="project" value="UniProtKB-SubCell"/>
</dbReference>
<evidence type="ECO:0000256" key="4">
    <source>
        <dbReference type="ARBA" id="ARBA00022692"/>
    </source>
</evidence>
<evidence type="ECO:0000256" key="6">
    <source>
        <dbReference type="ARBA" id="ARBA00023136"/>
    </source>
</evidence>
<dbReference type="EMBL" id="LFZW01000001">
    <property type="protein sequence ID" value="KMY52382.1"/>
    <property type="molecule type" value="Genomic_DNA"/>
</dbReference>
<dbReference type="STRING" id="1679170.AC625_15735"/>
<dbReference type="Gene3D" id="1.20.81.30">
    <property type="entry name" value="Type II secretion system (T2SS), domain F"/>
    <property type="match status" value="2"/>
</dbReference>
<evidence type="ECO:0000256" key="1">
    <source>
        <dbReference type="ARBA" id="ARBA00004651"/>
    </source>
</evidence>
<gene>
    <name evidence="9" type="ORF">AC625_15735</name>
</gene>
<keyword evidence="4 7" id="KW-0812">Transmembrane</keyword>
<evidence type="ECO:0000313" key="10">
    <source>
        <dbReference type="Proteomes" id="UP000037146"/>
    </source>
</evidence>
<evidence type="ECO:0000259" key="8">
    <source>
        <dbReference type="Pfam" id="PF00482"/>
    </source>
</evidence>
<keyword evidence="3" id="KW-1003">Cell membrane</keyword>
<feature type="transmembrane region" description="Helical" evidence="7">
    <location>
        <begin position="110"/>
        <end position="129"/>
    </location>
</feature>
<dbReference type="AlphaFoldDB" id="A0A0K9H1H3"/>
<organism evidence="9 10">
    <name type="scientific">Peribacillus loiseleuriae</name>
    <dbReference type="NCBI Taxonomy" id="1679170"/>
    <lineage>
        <taxon>Bacteria</taxon>
        <taxon>Bacillati</taxon>
        <taxon>Bacillota</taxon>
        <taxon>Bacilli</taxon>
        <taxon>Bacillales</taxon>
        <taxon>Bacillaceae</taxon>
        <taxon>Peribacillus</taxon>
    </lineage>
</organism>
<protein>
    <recommendedName>
        <fullName evidence="8">Type II secretion system protein GspF domain-containing protein</fullName>
    </recommendedName>
</protein>
<evidence type="ECO:0000256" key="5">
    <source>
        <dbReference type="ARBA" id="ARBA00022989"/>
    </source>
</evidence>
<dbReference type="PRINTS" id="PR00812">
    <property type="entry name" value="BCTERIALGSPF"/>
</dbReference>
<comment type="subcellular location">
    <subcellularLocation>
        <location evidence="1">Cell membrane</location>
        <topology evidence="1">Multi-pass membrane protein</topology>
    </subcellularLocation>
</comment>
<dbReference type="NCBIfam" id="NF041012">
    <property type="entry name" value="T4P_ComGB"/>
    <property type="match status" value="1"/>
</dbReference>
<accession>A0A0K9H1H3</accession>
<evidence type="ECO:0000256" key="7">
    <source>
        <dbReference type="SAM" id="Phobius"/>
    </source>
</evidence>
<feature type="domain" description="Type II secretion system protein GspF" evidence="8">
    <location>
        <begin position="14"/>
        <end position="134"/>
    </location>
</feature>
<keyword evidence="6 7" id="KW-0472">Membrane</keyword>
<keyword evidence="5 7" id="KW-1133">Transmembrane helix</keyword>
<dbReference type="InterPro" id="IPR003004">
    <property type="entry name" value="GspF/PilC"/>
</dbReference>
<dbReference type="InterPro" id="IPR047692">
    <property type="entry name" value="T4P_ComGB"/>
</dbReference>
<evidence type="ECO:0000256" key="2">
    <source>
        <dbReference type="ARBA" id="ARBA00005745"/>
    </source>
</evidence>
<reference evidence="10" key="1">
    <citation type="submission" date="2015-07" db="EMBL/GenBank/DDBJ databases">
        <title>Genome sequencing project for genomic taxonomy and phylogenomics of Bacillus-like bacteria.</title>
        <authorList>
            <person name="Liu B."/>
            <person name="Wang J."/>
            <person name="Zhu Y."/>
            <person name="Liu G."/>
            <person name="Chen Q."/>
            <person name="Chen Z."/>
            <person name="Lan J."/>
            <person name="Che J."/>
            <person name="Ge C."/>
            <person name="Shi H."/>
            <person name="Pan Z."/>
            <person name="Liu X."/>
        </authorList>
    </citation>
    <scope>NUCLEOTIDE SEQUENCE [LARGE SCALE GENOMIC DNA]</scope>
    <source>
        <strain evidence="10">FJAT-27997</strain>
    </source>
</reference>
<dbReference type="PATRIC" id="fig|1679170.3.peg.3586"/>
<dbReference type="RefSeq" id="WP_049682141.1">
    <property type="nucleotide sequence ID" value="NZ_LFZW01000001.1"/>
</dbReference>